<reference evidence="5" key="1">
    <citation type="submission" date="2021-06" db="EMBL/GenBank/DDBJ databases">
        <title>Comparative genomics, transcriptomics and evolutionary studies reveal genomic signatures of adaptation to plant cell wall in hemibiotrophic fungi.</title>
        <authorList>
            <consortium name="DOE Joint Genome Institute"/>
            <person name="Baroncelli R."/>
            <person name="Diaz J.F."/>
            <person name="Benocci T."/>
            <person name="Peng M."/>
            <person name="Battaglia E."/>
            <person name="Haridas S."/>
            <person name="Andreopoulos W."/>
            <person name="Labutti K."/>
            <person name="Pangilinan J."/>
            <person name="Floch G.L."/>
            <person name="Makela M.R."/>
            <person name="Henrissat B."/>
            <person name="Grigoriev I.V."/>
            <person name="Crouch J.A."/>
            <person name="De Vries R.P."/>
            <person name="Sukno S.A."/>
            <person name="Thon M.R."/>
        </authorList>
    </citation>
    <scope>NUCLEOTIDE SEQUENCE</scope>
    <source>
        <strain evidence="5">MAFF235873</strain>
    </source>
</reference>
<keyword evidence="4" id="KW-1133">Transmembrane helix</keyword>
<dbReference type="Pfam" id="PF10250">
    <property type="entry name" value="O-FucT"/>
    <property type="match status" value="1"/>
</dbReference>
<keyword evidence="4" id="KW-0472">Membrane</keyword>
<feature type="transmembrane region" description="Helical" evidence="4">
    <location>
        <begin position="15"/>
        <end position="32"/>
    </location>
</feature>
<keyword evidence="6" id="KW-1185">Reference proteome</keyword>
<protein>
    <submittedName>
        <fullName evidence="5">Uncharacterized protein</fullName>
    </submittedName>
</protein>
<evidence type="ECO:0000313" key="6">
    <source>
        <dbReference type="Proteomes" id="UP001232148"/>
    </source>
</evidence>
<name>A0AAD9LY17_9PEZI</name>
<gene>
    <name evidence="5" type="ORF">LX32DRAFT_704014</name>
</gene>
<keyword evidence="3" id="KW-0119">Carbohydrate metabolism</keyword>
<comment type="caution">
    <text evidence="5">The sequence shown here is derived from an EMBL/GenBank/DDBJ whole genome shotgun (WGS) entry which is preliminary data.</text>
</comment>
<evidence type="ECO:0000256" key="4">
    <source>
        <dbReference type="SAM" id="Phobius"/>
    </source>
</evidence>
<dbReference type="CDD" id="cd11296">
    <property type="entry name" value="O-FucT_like"/>
    <property type="match status" value="1"/>
</dbReference>
<dbReference type="GO" id="GO:0016740">
    <property type="term" value="F:transferase activity"/>
    <property type="evidence" value="ECO:0007669"/>
    <property type="project" value="UniProtKB-KW"/>
</dbReference>
<evidence type="ECO:0000256" key="2">
    <source>
        <dbReference type="ARBA" id="ARBA00023253"/>
    </source>
</evidence>
<evidence type="ECO:0000313" key="5">
    <source>
        <dbReference type="EMBL" id="KAK2025062.1"/>
    </source>
</evidence>
<evidence type="ECO:0000256" key="3">
    <source>
        <dbReference type="ARBA" id="ARBA00023277"/>
    </source>
</evidence>
<dbReference type="Gene3D" id="3.40.50.11350">
    <property type="match status" value="1"/>
</dbReference>
<dbReference type="Proteomes" id="UP001232148">
    <property type="component" value="Unassembled WGS sequence"/>
</dbReference>
<keyword evidence="1" id="KW-0808">Transferase</keyword>
<dbReference type="GO" id="GO:0006004">
    <property type="term" value="P:fucose metabolic process"/>
    <property type="evidence" value="ECO:0007669"/>
    <property type="project" value="UniProtKB-KW"/>
</dbReference>
<dbReference type="AlphaFoldDB" id="A0AAD9LY17"/>
<keyword evidence="2" id="KW-0294">Fucose metabolism</keyword>
<dbReference type="EMBL" id="MU842946">
    <property type="protein sequence ID" value="KAK2025062.1"/>
    <property type="molecule type" value="Genomic_DNA"/>
</dbReference>
<proteinExistence type="predicted"/>
<sequence>MGVPARYSTRRPGRYYAAAAAVLLFIIRAFWIRAGKGGPSLQVQVTPWVPGPRGNDYFDLPPLDSPAVRLVCNGQKWDSNTDTEVVFTCDNSVGDIVDIRNSVLNCVRYTILAGGSLVMPRIVVLKGSGTRSDKQTAERKYMGYMFDTDHFTKSLRLSCPQLRLYDDVEEVYKTLGPPRTWSLGLFPESLIDEVKIPSTGIQHPNRWRGQLYDWLGQVGSDVSPTGKYSRGPFIVDLGRSYLTFPIYNDGEPFAQAFGDILKFRSDARELATKALLRMAKMSGSKLTRPGGDAVPSKEGSYADTILEHVYLGVYLGEGKNSEQALTLFAETKQTADYLEQAVSANLSLVYIANGDATQVRAFKDEANSKSITVITKEDLLGISHGLEELQRDQQALVDFLVLLSASQFSGAACSSFSWNVALKRHSLAQSLKGRHKDEAPSFINQLNHLHGEPQSCPEFFACLWP</sequence>
<organism evidence="5 6">
    <name type="scientific">Colletotrichum zoysiae</name>
    <dbReference type="NCBI Taxonomy" id="1216348"/>
    <lineage>
        <taxon>Eukaryota</taxon>
        <taxon>Fungi</taxon>
        <taxon>Dikarya</taxon>
        <taxon>Ascomycota</taxon>
        <taxon>Pezizomycotina</taxon>
        <taxon>Sordariomycetes</taxon>
        <taxon>Hypocreomycetidae</taxon>
        <taxon>Glomerellales</taxon>
        <taxon>Glomerellaceae</taxon>
        <taxon>Colletotrichum</taxon>
        <taxon>Colletotrichum graminicola species complex</taxon>
    </lineage>
</organism>
<dbReference type="InterPro" id="IPR019378">
    <property type="entry name" value="GDP-Fuc_O-FucTrfase"/>
</dbReference>
<keyword evidence="4" id="KW-0812">Transmembrane</keyword>
<accession>A0AAD9LY17</accession>
<evidence type="ECO:0000256" key="1">
    <source>
        <dbReference type="ARBA" id="ARBA00022679"/>
    </source>
</evidence>